<dbReference type="Proteomes" id="UP001305414">
    <property type="component" value="Unassembled WGS sequence"/>
</dbReference>
<name>A0AAN7Z1T3_9PEZI</name>
<sequence>MVRDAELRASLIQRLPVELVREILENLPDVSSLYTAIVSCSLFHSVFLDAEEAITTAVLLTQIDVDVIPEAIMAHESARLRPHDKDPQCREAILDFVVRNLQQRPTLPRLWSLRKAFQLGQLHFYMDAFAKEFALSALSNGPLKHFNLAPTHQELCPTERTIAHISALIPAFNDVAEHDVQWGAANVEYDNQIDNSYTQTVLSLGLEKLYEISHAETYEERYRALDAKDSPHPNRNFLHAGLEEETNEQRDECVELGEITPDNERLYIKQPFYNDSNTGPKNAWRWAHIEECQSRWVYQEDRAELREWGYVMWDQIRLDMTGIFQGPWENTIEREPVLEDQEAGTEPAYMQNSWEQREWVSKMGGSGWWS</sequence>
<gene>
    <name evidence="1" type="ORF">RRF57_001673</name>
</gene>
<comment type="caution">
    <text evidence="1">The sequence shown here is derived from an EMBL/GenBank/DDBJ whole genome shotgun (WGS) entry which is preliminary data.</text>
</comment>
<organism evidence="1 2">
    <name type="scientific">Xylaria bambusicola</name>
    <dbReference type="NCBI Taxonomy" id="326684"/>
    <lineage>
        <taxon>Eukaryota</taxon>
        <taxon>Fungi</taxon>
        <taxon>Dikarya</taxon>
        <taxon>Ascomycota</taxon>
        <taxon>Pezizomycotina</taxon>
        <taxon>Sordariomycetes</taxon>
        <taxon>Xylariomycetidae</taxon>
        <taxon>Xylariales</taxon>
        <taxon>Xylariaceae</taxon>
        <taxon>Xylaria</taxon>
    </lineage>
</organism>
<accession>A0AAN7Z1T3</accession>
<keyword evidence="2" id="KW-1185">Reference proteome</keyword>
<proteinExistence type="predicted"/>
<dbReference type="AlphaFoldDB" id="A0AAN7Z1T3"/>
<evidence type="ECO:0000313" key="2">
    <source>
        <dbReference type="Proteomes" id="UP001305414"/>
    </source>
</evidence>
<protein>
    <recommendedName>
        <fullName evidence="3">F-box domain-containing protein</fullName>
    </recommendedName>
</protein>
<evidence type="ECO:0000313" key="1">
    <source>
        <dbReference type="EMBL" id="KAK5625957.1"/>
    </source>
</evidence>
<evidence type="ECO:0008006" key="3">
    <source>
        <dbReference type="Google" id="ProtNLM"/>
    </source>
</evidence>
<dbReference type="EMBL" id="JAWHQM010000003">
    <property type="protein sequence ID" value="KAK5625957.1"/>
    <property type="molecule type" value="Genomic_DNA"/>
</dbReference>
<reference evidence="1 2" key="1">
    <citation type="submission" date="2023-10" db="EMBL/GenBank/DDBJ databases">
        <title>Draft genome sequence of Xylaria bambusicola isolate GMP-LS, the root and basal stem rot pathogen of sugarcane in Indonesia.</title>
        <authorList>
            <person name="Selvaraj P."/>
            <person name="Muralishankar V."/>
            <person name="Muruganantham S."/>
            <person name="Sp S."/>
            <person name="Haryani S."/>
            <person name="Lau K.J.X."/>
            <person name="Naqvi N.I."/>
        </authorList>
    </citation>
    <scope>NUCLEOTIDE SEQUENCE [LARGE SCALE GENOMIC DNA]</scope>
    <source>
        <strain evidence="1">GMP-LS</strain>
    </source>
</reference>